<feature type="compositionally biased region" description="Basic and acidic residues" evidence="6">
    <location>
        <begin position="1076"/>
        <end position="1096"/>
    </location>
</feature>
<organism evidence="8 9">
    <name type="scientific">Tilletiopsis washingtonensis</name>
    <dbReference type="NCBI Taxonomy" id="58919"/>
    <lineage>
        <taxon>Eukaryota</taxon>
        <taxon>Fungi</taxon>
        <taxon>Dikarya</taxon>
        <taxon>Basidiomycota</taxon>
        <taxon>Ustilaginomycotina</taxon>
        <taxon>Exobasidiomycetes</taxon>
        <taxon>Entylomatales</taxon>
        <taxon>Entylomatales incertae sedis</taxon>
        <taxon>Tilletiopsis</taxon>
    </lineage>
</organism>
<feature type="region of interest" description="Disordered" evidence="6">
    <location>
        <begin position="567"/>
        <end position="587"/>
    </location>
</feature>
<keyword evidence="5" id="KW-0206">Cytoskeleton</keyword>
<evidence type="ECO:0000256" key="1">
    <source>
        <dbReference type="ARBA" id="ARBA00004245"/>
    </source>
</evidence>
<dbReference type="GO" id="GO:0051011">
    <property type="term" value="F:microtubule minus-end binding"/>
    <property type="evidence" value="ECO:0007669"/>
    <property type="project" value="TreeGrafter"/>
</dbReference>
<dbReference type="RefSeq" id="XP_025598144.1">
    <property type="nucleotide sequence ID" value="XM_025742433.1"/>
</dbReference>
<dbReference type="Gene3D" id="1.20.120.1900">
    <property type="entry name" value="Gamma-tubulin complex, C-terminal domain"/>
    <property type="match status" value="1"/>
</dbReference>
<dbReference type="GeneID" id="37269977"/>
<dbReference type="OrthoDB" id="775571at2759"/>
<reference evidence="8 9" key="1">
    <citation type="journal article" date="2018" name="Mol. Biol. Evol.">
        <title>Broad Genomic Sampling Reveals a Smut Pathogenic Ancestry of the Fungal Clade Ustilaginomycotina.</title>
        <authorList>
            <person name="Kijpornyongpan T."/>
            <person name="Mondo S.J."/>
            <person name="Barry K."/>
            <person name="Sandor L."/>
            <person name="Lee J."/>
            <person name="Lipzen A."/>
            <person name="Pangilinan J."/>
            <person name="LaButti K."/>
            <person name="Hainaut M."/>
            <person name="Henrissat B."/>
            <person name="Grigoriev I.V."/>
            <person name="Spatafora J.W."/>
            <person name="Aime M.C."/>
        </authorList>
    </citation>
    <scope>NUCLEOTIDE SEQUENCE [LARGE SCALE GENOMIC DNA]</scope>
    <source>
        <strain evidence="8 9">MCA 4186</strain>
    </source>
</reference>
<name>A0A316ZC59_9BASI</name>
<feature type="region of interest" description="Disordered" evidence="6">
    <location>
        <begin position="1068"/>
        <end position="1096"/>
    </location>
</feature>
<dbReference type="InterPro" id="IPR040457">
    <property type="entry name" value="GCP_C"/>
</dbReference>
<accession>A0A316ZC59</accession>
<evidence type="ECO:0000256" key="6">
    <source>
        <dbReference type="SAM" id="MobiDB-lite"/>
    </source>
</evidence>
<proteinExistence type="inferred from homology"/>
<sequence>MSAAAGVTPPSFFELPPFDAARPAHISLDAPAALSARRTAQLPRHTGWDATMLDPLGSEAGTALVPLATSFRMPALALQPPVGGHDPVLSSFASRFGQVEATAMDAPQPMPDVSRAAAQVEAEDESTDSSMPWFSDLACGKREQKLLLVLSAGTKSSGLQLLPAPAHDAAAVLASAALAMQTHASTHFAWDARKASFVWALTLQRAQSRSAPSWSGSEHVQGLSAQVSKSLLAPFLQIGTLRRRVAQRIVELRELTDAAAAGDVPEACALAAALESVMDWLGADIDARPPPLSLFVAGRGLEDALAVLKSVADVLGCGLNRRTPFPPLLPPDANGAVPSNASALLQTRVYLELAAQLSSYASPLPAAALSLLLEEISAAWRTDVAAWIGWPGVRPKDESTVGEKGKWQAWAGVEVEWEKDVRGEVDVGYVLRPARLPAFLPLSCARDLLEAGRSLRLLRKAAPPSHPVLAALADHSASEALPLPTWTWDEEEASEQLHLVKARVARLRRSVARWRRERGEVDQTALPSSDLVDEVASILQQPPLASSDGQSFDETLAVFNALPQAFEPDELREPGTGASPQRPRSQRYLHGRRKAVLIERIQAQLSTESSESQPAPPLLPQRHASIAALTQATLISPMLEWAQLLNSSLISSFYRDLGLATYLETCRRFLLLGSTQFRERVAETLFEGPGGADADSPTWAAGLSTRLNEGSVWPPKYSEIASALNYAVMETVAEMRSDDASRGQDYGLVRPETLALRDLDDRLSFAIVKPESVVKGKKSSGAQSRWRDRNSIDALDWLTLSFHPPPLIAPLLPINASIRYQRLFNFLLRLMRVQTVLGSLFRDAIKGARVTRPGSRMDDPSETAWPFQHDMQARETLLRFRAEANHVVSALNGFVHSAIDDGWQHFQTRLSTLCRDAEARDDSAFGKVQDSDVALAADNDDAMTDAGAVLDNDGENAWAARQGETQSLEIKDVFSLARFHESTLERMLQTCFLRARQRGLRTIIDEILDGVLKLSMLCRDERRSAADEHSSAQAAADHAERLYALYSRWRSRVHLLLRALELVRDKGEGSARPTYRPRDRADASDGERGTAARIEAERMERQAEEDLRRLAGEEAQVDTVAELLVRLDLNGHFSQ</sequence>
<dbReference type="GO" id="GO:0005816">
    <property type="term" value="C:spindle pole body"/>
    <property type="evidence" value="ECO:0007669"/>
    <property type="project" value="UniProtKB-ARBA"/>
</dbReference>
<keyword evidence="9" id="KW-1185">Reference proteome</keyword>
<dbReference type="PANTHER" id="PTHR19302">
    <property type="entry name" value="GAMMA TUBULIN COMPLEX PROTEIN"/>
    <property type="match status" value="1"/>
</dbReference>
<dbReference type="GO" id="GO:0000922">
    <property type="term" value="C:spindle pole"/>
    <property type="evidence" value="ECO:0007669"/>
    <property type="project" value="InterPro"/>
</dbReference>
<dbReference type="GO" id="GO:0031122">
    <property type="term" value="P:cytoplasmic microtubule organization"/>
    <property type="evidence" value="ECO:0007669"/>
    <property type="project" value="TreeGrafter"/>
</dbReference>
<dbReference type="InterPro" id="IPR042241">
    <property type="entry name" value="GCP_C_sf"/>
</dbReference>
<dbReference type="InterPro" id="IPR007259">
    <property type="entry name" value="GCP"/>
</dbReference>
<dbReference type="GO" id="GO:0005874">
    <property type="term" value="C:microtubule"/>
    <property type="evidence" value="ECO:0007669"/>
    <property type="project" value="UniProtKB-KW"/>
</dbReference>
<dbReference type="Proteomes" id="UP000245946">
    <property type="component" value="Unassembled WGS sequence"/>
</dbReference>
<keyword evidence="3" id="KW-0963">Cytoplasm</keyword>
<dbReference type="EMBL" id="KZ819293">
    <property type="protein sequence ID" value="PWN97865.1"/>
    <property type="molecule type" value="Genomic_DNA"/>
</dbReference>
<dbReference type="GO" id="GO:0051321">
    <property type="term" value="P:meiotic cell cycle"/>
    <property type="evidence" value="ECO:0007669"/>
    <property type="project" value="TreeGrafter"/>
</dbReference>
<evidence type="ECO:0000256" key="5">
    <source>
        <dbReference type="ARBA" id="ARBA00023212"/>
    </source>
</evidence>
<protein>
    <recommendedName>
        <fullName evidence="7">Gamma tubulin complex component C-terminal domain-containing protein</fullName>
    </recommendedName>
</protein>
<evidence type="ECO:0000256" key="3">
    <source>
        <dbReference type="ARBA" id="ARBA00022490"/>
    </source>
</evidence>
<dbReference type="STRING" id="58919.A0A316ZC59"/>
<dbReference type="PANTHER" id="PTHR19302:SF70">
    <property type="entry name" value="GAMMA-TUBULIN COMPLEX COMPONENT 6"/>
    <property type="match status" value="1"/>
</dbReference>
<dbReference type="GO" id="GO:0051225">
    <property type="term" value="P:spindle assembly"/>
    <property type="evidence" value="ECO:0007669"/>
    <property type="project" value="TreeGrafter"/>
</dbReference>
<dbReference type="Pfam" id="PF04130">
    <property type="entry name" value="GCP_C_terminal"/>
    <property type="match status" value="1"/>
</dbReference>
<dbReference type="GO" id="GO:0000930">
    <property type="term" value="C:gamma-tubulin complex"/>
    <property type="evidence" value="ECO:0007669"/>
    <property type="project" value="TreeGrafter"/>
</dbReference>
<comment type="subcellular location">
    <subcellularLocation>
        <location evidence="1">Cytoplasm</location>
        <location evidence="1">Cytoskeleton</location>
    </subcellularLocation>
</comment>
<gene>
    <name evidence="8" type="ORF">FA09DRAFT_330018</name>
</gene>
<feature type="domain" description="Gamma tubulin complex component C-terminal" evidence="7">
    <location>
        <begin position="662"/>
        <end position="1133"/>
    </location>
</feature>
<dbReference type="GO" id="GO:0043015">
    <property type="term" value="F:gamma-tubulin binding"/>
    <property type="evidence" value="ECO:0007669"/>
    <property type="project" value="InterPro"/>
</dbReference>
<dbReference type="GO" id="GO:0000278">
    <property type="term" value="P:mitotic cell cycle"/>
    <property type="evidence" value="ECO:0007669"/>
    <property type="project" value="TreeGrafter"/>
</dbReference>
<evidence type="ECO:0000256" key="4">
    <source>
        <dbReference type="ARBA" id="ARBA00022701"/>
    </source>
</evidence>
<comment type="similarity">
    <text evidence="2">Belongs to the TUBGCP family.</text>
</comment>
<keyword evidence="4" id="KW-0493">Microtubule</keyword>
<dbReference type="AlphaFoldDB" id="A0A316ZC59"/>
<evidence type="ECO:0000259" key="7">
    <source>
        <dbReference type="Pfam" id="PF04130"/>
    </source>
</evidence>
<evidence type="ECO:0000313" key="8">
    <source>
        <dbReference type="EMBL" id="PWN97865.1"/>
    </source>
</evidence>
<evidence type="ECO:0000256" key="2">
    <source>
        <dbReference type="ARBA" id="ARBA00010337"/>
    </source>
</evidence>
<dbReference type="GO" id="GO:0007020">
    <property type="term" value="P:microtubule nucleation"/>
    <property type="evidence" value="ECO:0007669"/>
    <property type="project" value="InterPro"/>
</dbReference>
<evidence type="ECO:0000313" key="9">
    <source>
        <dbReference type="Proteomes" id="UP000245946"/>
    </source>
</evidence>